<dbReference type="SMART" id="SM00475">
    <property type="entry name" value="53EXOc"/>
    <property type="match status" value="1"/>
</dbReference>
<evidence type="ECO:0000256" key="7">
    <source>
        <dbReference type="ARBA" id="ARBA00022705"/>
    </source>
</evidence>
<dbReference type="GO" id="GO:0003887">
    <property type="term" value="F:DNA-directed DNA polymerase activity"/>
    <property type="evidence" value="ECO:0007669"/>
    <property type="project" value="UniProtKB-UniRule"/>
</dbReference>
<comment type="catalytic activity">
    <reaction evidence="15 18">
        <text>DNA(n) + a 2'-deoxyribonucleoside 5'-triphosphate = DNA(n+1) + diphosphate</text>
        <dbReference type="Rhea" id="RHEA:22508"/>
        <dbReference type="Rhea" id="RHEA-COMP:17339"/>
        <dbReference type="Rhea" id="RHEA-COMP:17340"/>
        <dbReference type="ChEBI" id="CHEBI:33019"/>
        <dbReference type="ChEBI" id="CHEBI:61560"/>
        <dbReference type="ChEBI" id="CHEBI:173112"/>
        <dbReference type="EC" id="2.7.7.7"/>
    </reaction>
</comment>
<dbReference type="FunFam" id="3.30.420.10:FF:000026">
    <property type="entry name" value="DNA polymerase I"/>
    <property type="match status" value="1"/>
</dbReference>
<protein>
    <recommendedName>
        <fullName evidence="4 17">DNA polymerase I</fullName>
        <ecNumber evidence="3 17">2.7.7.7</ecNumber>
    </recommendedName>
</protein>
<keyword evidence="5 18" id="KW-0808">Transferase</keyword>
<dbReference type="InterPro" id="IPR002562">
    <property type="entry name" value="3'-5'_exonuclease_dom"/>
</dbReference>
<keyword evidence="9 18" id="KW-0227">DNA damage</keyword>
<dbReference type="EC" id="2.7.7.7" evidence="3 17"/>
<evidence type="ECO:0000256" key="4">
    <source>
        <dbReference type="ARBA" id="ARBA00020311"/>
    </source>
</evidence>
<dbReference type="CDD" id="cd09859">
    <property type="entry name" value="PIN_53EXO"/>
    <property type="match status" value="1"/>
</dbReference>
<dbReference type="SMART" id="SM00474">
    <property type="entry name" value="35EXOc"/>
    <property type="match status" value="1"/>
</dbReference>
<dbReference type="InterPro" id="IPR029060">
    <property type="entry name" value="PIN-like_dom_sf"/>
</dbReference>
<dbReference type="PANTHER" id="PTHR10133">
    <property type="entry name" value="DNA POLYMERASE I"/>
    <property type="match status" value="1"/>
</dbReference>
<dbReference type="InterPro" id="IPR018320">
    <property type="entry name" value="DNA_polymerase_1"/>
</dbReference>
<dbReference type="Gene3D" id="3.30.70.370">
    <property type="match status" value="1"/>
</dbReference>
<keyword evidence="11 18" id="KW-0269">Exonuclease</keyword>
<evidence type="ECO:0000256" key="16">
    <source>
        <dbReference type="ARBA" id="ARBA00060162"/>
    </source>
</evidence>
<organism evidence="22 23">
    <name type="scientific">Proteus vulgaris</name>
    <dbReference type="NCBI Taxonomy" id="585"/>
    <lineage>
        <taxon>Bacteria</taxon>
        <taxon>Pseudomonadati</taxon>
        <taxon>Pseudomonadota</taxon>
        <taxon>Gammaproteobacteria</taxon>
        <taxon>Enterobacterales</taxon>
        <taxon>Morganellaceae</taxon>
        <taxon>Proteus</taxon>
    </lineage>
</organism>
<dbReference type="FunFam" id="1.20.1060.10:FF:000001">
    <property type="entry name" value="DNA polymerase I"/>
    <property type="match status" value="1"/>
</dbReference>
<dbReference type="SUPFAM" id="SSF47807">
    <property type="entry name" value="5' to 3' exonuclease, C-terminal subdomain"/>
    <property type="match status" value="1"/>
</dbReference>
<feature type="domain" description="3'-5' exonuclease" evidence="19">
    <location>
        <begin position="350"/>
        <end position="537"/>
    </location>
</feature>
<dbReference type="PRINTS" id="PR00868">
    <property type="entry name" value="DNAPOLI"/>
</dbReference>
<evidence type="ECO:0000313" key="22">
    <source>
        <dbReference type="EMBL" id="SUC16259.1"/>
    </source>
</evidence>
<keyword evidence="7 18" id="KW-0235">DNA replication</keyword>
<dbReference type="FunFam" id="3.40.50.1010:FF:000001">
    <property type="entry name" value="DNA polymerase I"/>
    <property type="match status" value="1"/>
</dbReference>
<keyword evidence="13 18" id="KW-0238">DNA-binding</keyword>
<dbReference type="InterPro" id="IPR012337">
    <property type="entry name" value="RNaseH-like_sf"/>
</dbReference>
<comment type="function">
    <text evidence="16">In addition to polymerase activity, this DNA polymerase exhibits 3'-5' and 5'-3' exonuclease activity. It is able to utilize nicked circular duplex DNA as a template and can unwind the parental DNA strand from its template.</text>
</comment>
<keyword evidence="8" id="KW-0540">Nuclease</keyword>
<dbReference type="InterPro" id="IPR001098">
    <property type="entry name" value="DNA-dir_DNA_pol_A_palm_dom"/>
</dbReference>
<dbReference type="PROSITE" id="PS00447">
    <property type="entry name" value="DNA_POLYMERASE_A"/>
    <property type="match status" value="1"/>
</dbReference>
<dbReference type="InterPro" id="IPR002298">
    <property type="entry name" value="DNA_polymerase_A"/>
</dbReference>
<reference evidence="22 23" key="1">
    <citation type="submission" date="2018-06" db="EMBL/GenBank/DDBJ databases">
        <authorList>
            <consortium name="Pathogen Informatics"/>
            <person name="Doyle S."/>
        </authorList>
    </citation>
    <scope>NUCLEOTIDE SEQUENCE [LARGE SCALE GENOMIC DNA]</scope>
    <source>
        <strain evidence="22 23">NCTC10376</strain>
    </source>
</reference>
<dbReference type="GO" id="GO:0006261">
    <property type="term" value="P:DNA-templated DNA replication"/>
    <property type="evidence" value="ECO:0007669"/>
    <property type="project" value="UniProtKB-UniRule"/>
</dbReference>
<evidence type="ECO:0000313" key="23">
    <source>
        <dbReference type="Proteomes" id="UP000254331"/>
    </source>
</evidence>
<dbReference type="SUPFAM" id="SSF88723">
    <property type="entry name" value="PIN domain-like"/>
    <property type="match status" value="1"/>
</dbReference>
<dbReference type="InterPro" id="IPR002421">
    <property type="entry name" value="5-3_exonuclease"/>
</dbReference>
<dbReference type="Proteomes" id="UP000254331">
    <property type="component" value="Unassembled WGS sequence"/>
</dbReference>
<evidence type="ECO:0000256" key="10">
    <source>
        <dbReference type="ARBA" id="ARBA00022801"/>
    </source>
</evidence>
<dbReference type="SMART" id="SM00279">
    <property type="entry name" value="HhH2"/>
    <property type="match status" value="1"/>
</dbReference>
<dbReference type="Pfam" id="PF01612">
    <property type="entry name" value="DNA_pol_A_exo1"/>
    <property type="match status" value="1"/>
</dbReference>
<dbReference type="Gene3D" id="3.40.50.1010">
    <property type="entry name" value="5'-nuclease"/>
    <property type="match status" value="1"/>
</dbReference>
<dbReference type="Gene3D" id="1.10.150.20">
    <property type="entry name" value="5' to 3' exonuclease, C-terminal subdomain"/>
    <property type="match status" value="2"/>
</dbReference>
<evidence type="ECO:0000256" key="17">
    <source>
        <dbReference type="NCBIfam" id="TIGR00593"/>
    </source>
</evidence>
<dbReference type="Pfam" id="PF02739">
    <property type="entry name" value="5_3_exonuc_N"/>
    <property type="match status" value="1"/>
</dbReference>
<dbReference type="InterPro" id="IPR036279">
    <property type="entry name" value="5-3_exonuclease_C_sf"/>
</dbReference>
<dbReference type="AlphaFoldDB" id="A0A379F9J5"/>
<dbReference type="GO" id="GO:0008409">
    <property type="term" value="F:5'-3' exonuclease activity"/>
    <property type="evidence" value="ECO:0007669"/>
    <property type="project" value="UniProtKB-UniRule"/>
</dbReference>
<evidence type="ECO:0000256" key="8">
    <source>
        <dbReference type="ARBA" id="ARBA00022722"/>
    </source>
</evidence>
<name>A0A379F9J5_PROVU</name>
<feature type="domain" description="DNA-directed DNA polymerase family A palm" evidence="21">
    <location>
        <begin position="706"/>
        <end position="913"/>
    </location>
</feature>
<dbReference type="InterPro" id="IPR020045">
    <property type="entry name" value="DNA_polI_H3TH"/>
</dbReference>
<comment type="similarity">
    <text evidence="1 18">Belongs to the DNA polymerase type-A family.</text>
</comment>
<evidence type="ECO:0000256" key="18">
    <source>
        <dbReference type="RuleBase" id="RU004460"/>
    </source>
</evidence>
<sequence length="949" mass="106416">MWHSSHINEPQNNDEQIMVQIAENPFILVDGSSYLYRAYHAFPPLTNSQGEPTGAMYGVLNMLRSLIIQYKPSHVAVVFDAKGKTFRDELYEEYKSNRPPMPDDLREQIAPLHEMVQAMGLPLLSISGVEADDVIGTLALKAAADGRDVLISTGDKDMAQLVTPKITLINTMTNVILGPDEVKEKYGVPPELIIDFLALMGDSSDNIPGVPGVGEKTALGLLQGLGSLDEIYQQLDNIATLSFRGAKTLGAKMAEHEKVAKLSYKLATIKTDVELDKTFDDLVVNEPNLDQLLEMFTRYEFKRWISDLQNGGWLAQRSTQKVAVPYTSEATQSKEVPASANFPVITQENYEAIVTPESLARWVELLKKAPVFAFDTETDSLNNIDARLIGMSFAIEPGKAAYIPLRHEYLDAPDQLPVDDVLAVLKPILEDKNILKIGQNLKFDRGIMENEGVELNGIHFDTMLESYVLNSVSNRHDMDTLADKHLNHKTTTFEEIAGKGKGQLTFNQIEVEQATLYAAEDADITLLLHQALYPQIEAIEPLKHVYCDIEIPLVPVLSRMERKGVLIDAQVLATQSQEITQRLAEIEKETFALAGQEFNLSSPKQLQEILFDKLQLPVIKKTPKGAPSTNEEVLEELAHSHELPRLILEHRGLAKLKSTYTDKLPLMVNSKTKRVHTSYHQAVTATGRLSSRDPNLQNIPVRNEEGRRIRQAFIAREGFKIVAADYSQIELRIMAHLSQDKGLLDAFAQGKDIHRATASEVFGIPLDEVTSEQRRSAKAINFGLIYGMSAFGLSQQIGVERREAQRYMDLYFERYPGVLDYMERTRKQASEQGYVETLDGRRLYLPEINSKNAIRRKASEREAINAPMQGTAADIIKKAMITVDSWICNECPDDVHMIMQVHDELVFEVRESYLEKANAMIHQLMEGSMELAIPLKVEVGVGNNWDEAH</sequence>
<dbReference type="GO" id="GO:0008408">
    <property type="term" value="F:3'-5' exonuclease activity"/>
    <property type="evidence" value="ECO:0007669"/>
    <property type="project" value="UniProtKB-UniRule"/>
</dbReference>
<evidence type="ECO:0000256" key="3">
    <source>
        <dbReference type="ARBA" id="ARBA00012417"/>
    </source>
</evidence>
<dbReference type="InterPro" id="IPR036397">
    <property type="entry name" value="RNaseH_sf"/>
</dbReference>
<dbReference type="GO" id="GO:0003677">
    <property type="term" value="F:DNA binding"/>
    <property type="evidence" value="ECO:0007669"/>
    <property type="project" value="UniProtKB-UniRule"/>
</dbReference>
<comment type="subunit">
    <text evidence="2">Single-chain monomer with multiple functions.</text>
</comment>
<dbReference type="Gene3D" id="1.20.1060.10">
    <property type="entry name" value="Taq DNA Polymerase, Chain T, domain 4"/>
    <property type="match status" value="1"/>
</dbReference>
<gene>
    <name evidence="18 22" type="primary">polA</name>
    <name evidence="22" type="ORF">NCTC10376_02150</name>
</gene>
<evidence type="ECO:0000256" key="9">
    <source>
        <dbReference type="ARBA" id="ARBA00022763"/>
    </source>
</evidence>
<evidence type="ECO:0000256" key="1">
    <source>
        <dbReference type="ARBA" id="ARBA00007705"/>
    </source>
</evidence>
<dbReference type="InterPro" id="IPR043502">
    <property type="entry name" value="DNA/RNA_pol_sf"/>
</dbReference>
<dbReference type="SMART" id="SM00482">
    <property type="entry name" value="POLAc"/>
    <property type="match status" value="1"/>
</dbReference>
<proteinExistence type="inferred from homology"/>
<dbReference type="SUPFAM" id="SSF53098">
    <property type="entry name" value="Ribonuclease H-like"/>
    <property type="match status" value="1"/>
</dbReference>
<keyword evidence="14 18" id="KW-0234">DNA repair</keyword>
<dbReference type="InterPro" id="IPR008918">
    <property type="entry name" value="HhH2"/>
</dbReference>
<keyword evidence="6 18" id="KW-0548">Nucleotidyltransferase</keyword>
<dbReference type="Pfam" id="PF00476">
    <property type="entry name" value="DNA_pol_A"/>
    <property type="match status" value="1"/>
</dbReference>
<keyword evidence="10 18" id="KW-0378">Hydrolase</keyword>
<evidence type="ECO:0000256" key="5">
    <source>
        <dbReference type="ARBA" id="ARBA00022679"/>
    </source>
</evidence>
<evidence type="ECO:0000256" key="13">
    <source>
        <dbReference type="ARBA" id="ARBA00023125"/>
    </source>
</evidence>
<dbReference type="EMBL" id="UGTW01000001">
    <property type="protein sequence ID" value="SUC16259.1"/>
    <property type="molecule type" value="Genomic_DNA"/>
</dbReference>
<evidence type="ECO:0000256" key="6">
    <source>
        <dbReference type="ARBA" id="ARBA00022695"/>
    </source>
</evidence>
<dbReference type="CDD" id="cd06139">
    <property type="entry name" value="DNA_polA_I_Ecoli_like_exo"/>
    <property type="match status" value="1"/>
</dbReference>
<evidence type="ECO:0000259" key="20">
    <source>
        <dbReference type="SMART" id="SM00475"/>
    </source>
</evidence>
<evidence type="ECO:0000256" key="14">
    <source>
        <dbReference type="ARBA" id="ARBA00023204"/>
    </source>
</evidence>
<keyword evidence="12 18" id="KW-0239">DNA-directed DNA polymerase</keyword>
<dbReference type="GO" id="GO:0006302">
    <property type="term" value="P:double-strand break repair"/>
    <property type="evidence" value="ECO:0007669"/>
    <property type="project" value="TreeGrafter"/>
</dbReference>
<dbReference type="NCBIfam" id="NF004397">
    <property type="entry name" value="PRK05755.1"/>
    <property type="match status" value="1"/>
</dbReference>
<dbReference type="Pfam" id="PF01367">
    <property type="entry name" value="5_3_exonuc"/>
    <property type="match status" value="1"/>
</dbReference>
<evidence type="ECO:0000259" key="21">
    <source>
        <dbReference type="SMART" id="SM00482"/>
    </source>
</evidence>
<evidence type="ECO:0000256" key="11">
    <source>
        <dbReference type="ARBA" id="ARBA00022839"/>
    </source>
</evidence>
<feature type="domain" description="5'-3' exonuclease" evidence="20">
    <location>
        <begin position="24"/>
        <end position="285"/>
    </location>
</feature>
<dbReference type="NCBIfam" id="TIGR00593">
    <property type="entry name" value="pola"/>
    <property type="match status" value="1"/>
</dbReference>
<dbReference type="FunFam" id="1.10.150.20:FF:000003">
    <property type="entry name" value="DNA polymerase I"/>
    <property type="match status" value="1"/>
</dbReference>
<dbReference type="CDD" id="cd08637">
    <property type="entry name" value="DNA_pol_A_pol_I_C"/>
    <property type="match status" value="1"/>
</dbReference>
<dbReference type="CDD" id="cd09898">
    <property type="entry name" value="H3TH_53EXO"/>
    <property type="match status" value="1"/>
</dbReference>
<dbReference type="InterPro" id="IPR019760">
    <property type="entry name" value="DNA-dir_DNA_pol_A_CS"/>
</dbReference>
<dbReference type="InterPro" id="IPR020046">
    <property type="entry name" value="5-3_exonucl_a-hlix_arch_N"/>
</dbReference>
<dbReference type="PANTHER" id="PTHR10133:SF27">
    <property type="entry name" value="DNA POLYMERASE NU"/>
    <property type="match status" value="1"/>
</dbReference>
<evidence type="ECO:0000259" key="19">
    <source>
        <dbReference type="SMART" id="SM00474"/>
    </source>
</evidence>
<accession>A0A379F9J5</accession>
<evidence type="ECO:0000256" key="12">
    <source>
        <dbReference type="ARBA" id="ARBA00022932"/>
    </source>
</evidence>
<evidence type="ECO:0000256" key="15">
    <source>
        <dbReference type="ARBA" id="ARBA00049244"/>
    </source>
</evidence>
<dbReference type="SUPFAM" id="SSF56672">
    <property type="entry name" value="DNA/RNA polymerases"/>
    <property type="match status" value="1"/>
</dbReference>
<dbReference type="FunFam" id="1.10.150.20:FF:000002">
    <property type="entry name" value="DNA polymerase I"/>
    <property type="match status" value="1"/>
</dbReference>
<evidence type="ECO:0000256" key="2">
    <source>
        <dbReference type="ARBA" id="ARBA00011541"/>
    </source>
</evidence>
<dbReference type="Gene3D" id="3.30.420.10">
    <property type="entry name" value="Ribonuclease H-like superfamily/Ribonuclease H"/>
    <property type="match status" value="1"/>
</dbReference>